<dbReference type="Proteomes" id="UP001320148">
    <property type="component" value="Chromosome"/>
</dbReference>
<evidence type="ECO:0000256" key="3">
    <source>
        <dbReference type="PROSITE-ProRule" id="PRU00169"/>
    </source>
</evidence>
<dbReference type="Pfam" id="PF25601">
    <property type="entry name" value="AAA_lid_14"/>
    <property type="match status" value="1"/>
</dbReference>
<keyword evidence="2" id="KW-0067">ATP-binding</keyword>
<dbReference type="PROSITE" id="PS50045">
    <property type="entry name" value="SIGMA54_INTERACT_4"/>
    <property type="match status" value="1"/>
</dbReference>
<dbReference type="PROSITE" id="PS50110">
    <property type="entry name" value="RESPONSE_REGULATORY"/>
    <property type="match status" value="1"/>
</dbReference>
<dbReference type="SMART" id="SM00448">
    <property type="entry name" value="REC"/>
    <property type="match status" value="1"/>
</dbReference>
<feature type="domain" description="Sigma-54 factor interaction" evidence="4">
    <location>
        <begin position="144"/>
        <end position="375"/>
    </location>
</feature>
<dbReference type="InterPro" id="IPR002078">
    <property type="entry name" value="Sigma_54_int"/>
</dbReference>
<dbReference type="Pfam" id="PF00072">
    <property type="entry name" value="Response_reg"/>
    <property type="match status" value="1"/>
</dbReference>
<dbReference type="InterPro" id="IPR025662">
    <property type="entry name" value="Sigma_54_int_dom_ATP-bd_1"/>
</dbReference>
<dbReference type="PANTHER" id="PTHR32071">
    <property type="entry name" value="TRANSCRIPTIONAL REGULATORY PROTEIN"/>
    <property type="match status" value="1"/>
</dbReference>
<dbReference type="Pfam" id="PF00158">
    <property type="entry name" value="Sigma54_activat"/>
    <property type="match status" value="1"/>
</dbReference>
<gene>
    <name evidence="6" type="ORF">DSLASN_08620</name>
</gene>
<dbReference type="SUPFAM" id="SSF52540">
    <property type="entry name" value="P-loop containing nucleoside triphosphate hydrolases"/>
    <property type="match status" value="1"/>
</dbReference>
<accession>A0ABN6F121</accession>
<feature type="modified residue" description="4-aspartylphosphate" evidence="3">
    <location>
        <position position="55"/>
    </location>
</feature>
<evidence type="ECO:0000259" key="5">
    <source>
        <dbReference type="PROSITE" id="PS50110"/>
    </source>
</evidence>
<evidence type="ECO:0000313" key="6">
    <source>
        <dbReference type="EMBL" id="BCS95230.1"/>
    </source>
</evidence>
<dbReference type="InterPro" id="IPR058031">
    <property type="entry name" value="AAA_lid_NorR"/>
</dbReference>
<keyword evidence="3" id="KW-0597">Phosphoprotein</keyword>
<dbReference type="InterPro" id="IPR027417">
    <property type="entry name" value="P-loop_NTPase"/>
</dbReference>
<protein>
    <submittedName>
        <fullName evidence="6">Acetoacetate metabolism regulatory protein AtoC</fullName>
    </submittedName>
</protein>
<dbReference type="InterPro" id="IPR003593">
    <property type="entry name" value="AAA+_ATPase"/>
</dbReference>
<dbReference type="SUPFAM" id="SSF52172">
    <property type="entry name" value="CheY-like"/>
    <property type="match status" value="1"/>
</dbReference>
<evidence type="ECO:0000313" key="7">
    <source>
        <dbReference type="Proteomes" id="UP001320148"/>
    </source>
</evidence>
<dbReference type="SMART" id="SM00382">
    <property type="entry name" value="AAA"/>
    <property type="match status" value="1"/>
</dbReference>
<dbReference type="EMBL" id="AP024488">
    <property type="protein sequence ID" value="BCS95230.1"/>
    <property type="molecule type" value="Genomic_DNA"/>
</dbReference>
<keyword evidence="1" id="KW-0547">Nucleotide-binding</keyword>
<dbReference type="PROSITE" id="PS00676">
    <property type="entry name" value="SIGMA54_INTERACT_2"/>
    <property type="match status" value="1"/>
</dbReference>
<dbReference type="SUPFAM" id="SSF46689">
    <property type="entry name" value="Homeodomain-like"/>
    <property type="match status" value="1"/>
</dbReference>
<dbReference type="InterPro" id="IPR009057">
    <property type="entry name" value="Homeodomain-like_sf"/>
</dbReference>
<proteinExistence type="predicted"/>
<dbReference type="PROSITE" id="PS00675">
    <property type="entry name" value="SIGMA54_INTERACT_1"/>
    <property type="match status" value="1"/>
</dbReference>
<feature type="domain" description="Response regulatory" evidence="5">
    <location>
        <begin position="7"/>
        <end position="120"/>
    </location>
</feature>
<keyword evidence="7" id="KW-1185">Reference proteome</keyword>
<dbReference type="InterPro" id="IPR001789">
    <property type="entry name" value="Sig_transdc_resp-reg_receiver"/>
</dbReference>
<dbReference type="Gene3D" id="1.10.8.60">
    <property type="match status" value="1"/>
</dbReference>
<reference evidence="6 7" key="1">
    <citation type="submission" date="2021-02" db="EMBL/GenBank/DDBJ databases">
        <title>Complete genome of Desulfoluna sp. strain ASN36.</title>
        <authorList>
            <person name="Takahashi A."/>
            <person name="Kojima H."/>
            <person name="Fukui M."/>
        </authorList>
    </citation>
    <scope>NUCLEOTIDE SEQUENCE [LARGE SCALE GENOMIC DNA]</scope>
    <source>
        <strain evidence="6 7">ASN36</strain>
    </source>
</reference>
<sequence>MMPLDYQVYVVDDEETIREGIALALSDCYTLTTFADAESAIEKVAEAPPDLILMDIGLPGMTGMEALGRIKEIHPEVLVIMITAYEDINSVITCMKRGAYDYIIKPIHMEELENTIKNALETIRLRKEVRALQERQLTETTPCFIGESNAIHDVMAFISMVAKSPDTPVLILGETGTGKELIASTIHYRSPNFQGPFVTVNCAAIHKELIESELFGYEKGAFSGASTSGKTGLIEAAEGGTLFLDEVGDMGLDTQAKLLRFLEEGEFYKVGSTQKRKVQTRIVSATNRDLDKMILEETFRKDLYFRLGVIKINVPSLNERRDDTLILANYFMHTFAEKFNKPILGMTDEAEKRLLIYSWSGNVRELRNMMERGVLTARGERLTVEDLGLEDVRRGEVMENGATGFAPLPPTGIDIQEVRVAMETFYFKEALRIAKGNESKAARLLNLNHHTFRYQRKKILPDA</sequence>
<dbReference type="Gene3D" id="3.40.50.2300">
    <property type="match status" value="1"/>
</dbReference>
<dbReference type="InterPro" id="IPR025943">
    <property type="entry name" value="Sigma_54_int_dom_ATP-bd_2"/>
</dbReference>
<dbReference type="InterPro" id="IPR011006">
    <property type="entry name" value="CheY-like_superfamily"/>
</dbReference>
<dbReference type="Gene3D" id="3.40.50.300">
    <property type="entry name" value="P-loop containing nucleotide triphosphate hydrolases"/>
    <property type="match status" value="1"/>
</dbReference>
<organism evidence="6 7">
    <name type="scientific">Desulfoluna limicola</name>
    <dbReference type="NCBI Taxonomy" id="2810562"/>
    <lineage>
        <taxon>Bacteria</taxon>
        <taxon>Pseudomonadati</taxon>
        <taxon>Thermodesulfobacteriota</taxon>
        <taxon>Desulfobacteria</taxon>
        <taxon>Desulfobacterales</taxon>
        <taxon>Desulfolunaceae</taxon>
        <taxon>Desulfoluna</taxon>
    </lineage>
</organism>
<evidence type="ECO:0000256" key="1">
    <source>
        <dbReference type="ARBA" id="ARBA00022741"/>
    </source>
</evidence>
<dbReference type="CDD" id="cd00009">
    <property type="entry name" value="AAA"/>
    <property type="match status" value="1"/>
</dbReference>
<dbReference type="PANTHER" id="PTHR32071:SF57">
    <property type="entry name" value="C4-DICARBOXYLATE TRANSPORT TRANSCRIPTIONAL REGULATORY PROTEIN DCTD"/>
    <property type="match status" value="1"/>
</dbReference>
<dbReference type="RefSeq" id="WP_236891500.1">
    <property type="nucleotide sequence ID" value="NZ_AP024488.1"/>
</dbReference>
<name>A0ABN6F121_9BACT</name>
<evidence type="ECO:0000259" key="4">
    <source>
        <dbReference type="PROSITE" id="PS50045"/>
    </source>
</evidence>
<evidence type="ECO:0000256" key="2">
    <source>
        <dbReference type="ARBA" id="ARBA00022840"/>
    </source>
</evidence>